<proteinExistence type="inferred from homology"/>
<dbReference type="GO" id="GO:0000712">
    <property type="term" value="P:resolution of meiotic recombination intermediates"/>
    <property type="evidence" value="ECO:0007669"/>
    <property type="project" value="TreeGrafter"/>
</dbReference>
<dbReference type="SUPFAM" id="SSF47781">
    <property type="entry name" value="RuvA domain 2-like"/>
    <property type="match status" value="1"/>
</dbReference>
<dbReference type="InterPro" id="IPR010994">
    <property type="entry name" value="RuvA_2-like"/>
</dbReference>
<keyword evidence="12" id="KW-1185">Reference proteome</keyword>
<keyword evidence="8" id="KW-0234">DNA repair</keyword>
<dbReference type="PANTHER" id="PTHR10150">
    <property type="entry name" value="DNA REPAIR ENDONUCLEASE XPF"/>
    <property type="match status" value="1"/>
</dbReference>
<name>A0AAD9GCU4_BABDI</name>
<protein>
    <submittedName>
        <fullName evidence="11">DNA repair endonuclease</fullName>
    </submittedName>
</protein>
<keyword evidence="4 11" id="KW-0255">Endonuclease</keyword>
<feature type="domain" description="ERCC4" evidence="10">
    <location>
        <begin position="964"/>
        <end position="1044"/>
    </location>
</feature>
<accession>A0AAD9GCU4</accession>
<evidence type="ECO:0000256" key="2">
    <source>
        <dbReference type="ARBA" id="ARBA00010015"/>
    </source>
</evidence>
<dbReference type="InterPro" id="IPR011335">
    <property type="entry name" value="Restrct_endonuc-II-like"/>
</dbReference>
<dbReference type="GO" id="GO:0000724">
    <property type="term" value="P:double-strand break repair via homologous recombination"/>
    <property type="evidence" value="ECO:0007669"/>
    <property type="project" value="TreeGrafter"/>
</dbReference>
<dbReference type="Pfam" id="PF02732">
    <property type="entry name" value="ERCC4"/>
    <property type="match status" value="1"/>
</dbReference>
<dbReference type="GO" id="GO:1901255">
    <property type="term" value="P:nucleotide-excision repair involved in interstrand cross-link repair"/>
    <property type="evidence" value="ECO:0007669"/>
    <property type="project" value="TreeGrafter"/>
</dbReference>
<dbReference type="CDD" id="cd20078">
    <property type="entry name" value="XPF_nuclease_XPF_euk"/>
    <property type="match status" value="1"/>
</dbReference>
<dbReference type="AlphaFoldDB" id="A0AAD9GCU4"/>
<evidence type="ECO:0000259" key="10">
    <source>
        <dbReference type="SMART" id="SM00891"/>
    </source>
</evidence>
<dbReference type="Gene3D" id="3.40.50.10130">
    <property type="match status" value="1"/>
</dbReference>
<dbReference type="Gene3D" id="1.10.150.20">
    <property type="entry name" value="5' to 3' exonuclease, C-terminal subdomain"/>
    <property type="match status" value="1"/>
</dbReference>
<comment type="caution">
    <text evidence="11">The sequence shown here is derived from an EMBL/GenBank/DDBJ whole genome shotgun (WGS) entry which is preliminary data.</text>
</comment>
<evidence type="ECO:0000256" key="9">
    <source>
        <dbReference type="ARBA" id="ARBA00023242"/>
    </source>
</evidence>
<evidence type="ECO:0000256" key="7">
    <source>
        <dbReference type="ARBA" id="ARBA00023125"/>
    </source>
</evidence>
<dbReference type="PANTHER" id="PTHR10150:SF0">
    <property type="entry name" value="DNA REPAIR ENDONUCLEASE XPF"/>
    <property type="match status" value="1"/>
</dbReference>
<dbReference type="GO" id="GO:0000014">
    <property type="term" value="F:single-stranded DNA endodeoxyribonuclease activity"/>
    <property type="evidence" value="ECO:0007669"/>
    <property type="project" value="TreeGrafter"/>
</dbReference>
<comment type="similarity">
    <text evidence="2">Belongs to the XPF family.</text>
</comment>
<keyword evidence="5" id="KW-0227">DNA damage</keyword>
<reference evidence="11" key="2">
    <citation type="submission" date="2021-05" db="EMBL/GenBank/DDBJ databases">
        <authorList>
            <person name="Pain A."/>
        </authorList>
    </citation>
    <scope>NUCLEOTIDE SEQUENCE</scope>
    <source>
        <strain evidence="11">1802A</strain>
    </source>
</reference>
<evidence type="ECO:0000256" key="1">
    <source>
        <dbReference type="ARBA" id="ARBA00004123"/>
    </source>
</evidence>
<keyword evidence="3" id="KW-0540">Nuclease</keyword>
<dbReference type="GO" id="GO:0000110">
    <property type="term" value="C:nucleotide-excision repair factor 1 complex"/>
    <property type="evidence" value="ECO:0007669"/>
    <property type="project" value="TreeGrafter"/>
</dbReference>
<organism evidence="11 12">
    <name type="scientific">Babesia divergens</name>
    <dbReference type="NCBI Taxonomy" id="32595"/>
    <lineage>
        <taxon>Eukaryota</taxon>
        <taxon>Sar</taxon>
        <taxon>Alveolata</taxon>
        <taxon>Apicomplexa</taxon>
        <taxon>Aconoidasida</taxon>
        <taxon>Piroplasmida</taxon>
        <taxon>Babesiidae</taxon>
        <taxon>Babesia</taxon>
    </lineage>
</organism>
<dbReference type="GO" id="GO:0003684">
    <property type="term" value="F:damaged DNA binding"/>
    <property type="evidence" value="ECO:0007669"/>
    <property type="project" value="TreeGrafter"/>
</dbReference>
<dbReference type="FunFam" id="3.40.50.10130:FF:000002">
    <property type="entry name" value="DNA repair endonuclease XPF"/>
    <property type="match status" value="1"/>
</dbReference>
<sequence length="1200" mass="136325">MLPLPFEKAILRRTVPTWEDLLCSYIVQGAFTRAELSLLKCKRKLPEKAARCLGVPNALLIVSPGCDCNRLLFYLLLYVINPLHVYDSEASEYRVVVAADLPRAEPPLALYNADMALRSQVAYYSIFDLSSSESPEGEYTDRSLFPHMFTNLKLRSAVELRSRLVLVLGLEPDEAVVTARHFAQIIKRICHSTGDTPSNMSVRMPLPKFVDGMVLATEREKMYIEGGIYCVPSRILLVDLLTSKILPELISGVVVVNAHRITKDYNIPFALKLIRGRNRLAFIKAISDNVGAMRTPGNLTFVLKSLFTKECFIFPRCSNSFDAVLNSTRVQPETFEVDFQLSDKAKQIHNTIVQVLQRLVTELQRNSNKELQQLDMNALMYSGNVKGLLENVLQKAHLVTSEFHVKRTMRSITNLRMLLNQLINMDALSFLAFAESLKTAELDSHWLWTPYGTTIYRLATSRVYEPTPETEAGLVLNVDTDLKGDYIRSILCSKHVGCEELGEMIRSAMQWHRCKRPWKGPVRYKTTSARSNMSYHRTRRALCRREAKHVRRICRFFECGGTLYRRALVVVDNNFLQSHLSSGLTMSLEKYNKLSFLEYASRRADRFEHSTREEEKFSAYAQAHFHRSFVNSRNETDKLLHKFVVWNTYNEIYRKNSQDDQPNDGDYPPGISVGCIGDIRKDVSGGTVHEEHFYEEIATATTDVESYDDGENESESEIIVKRNMPRKSSSGSQDASYSLTLGINKMLRCKTKVINVSHTQPRNEALKGIMTRKLNADDAAEPLPVVCSPQEFGYVLHRVKPTLIVVYRPNIKVFRVIEQYCAQKFISGRRKYLRVYVLSYRDCIESHKFARDLKNELECWQYLHQEIKTLQVTFDESVLVKRDASDSNKLVMQDKFSQSPSARVTPPSTISIDTACSNTSSSTELHSTPLQLPPTDKSANLTPTHPGQVAIYNAGGGDIKPSPQVLIDMREFRSKLPYHLYCSGTQLVPLVLEMGDYLLTRDICVERKSLHDLVTSLNSGRLAQQAEELCSVYEFPFLLLEFDDQEAFHLSPCTDEHASGLNYIYSKLCILCCNYPKLRIIWSESPERSAAIFTALKAGRSEPDANANNAVIAQARAPHKAEEGGSEAIAIRRSPADVNNRDALRILRKIPGVTSYNISEILSRVRSLRQLSEMNEEDLCRFLPEANAHAIYNFFNQSLR</sequence>
<dbReference type="SMART" id="SM00891">
    <property type="entry name" value="ERCC4"/>
    <property type="match status" value="1"/>
</dbReference>
<evidence type="ECO:0000256" key="3">
    <source>
        <dbReference type="ARBA" id="ARBA00022722"/>
    </source>
</evidence>
<evidence type="ECO:0000313" key="11">
    <source>
        <dbReference type="EMBL" id="KAK1936055.1"/>
    </source>
</evidence>
<gene>
    <name evidence="11" type="ORF">X943_001175</name>
</gene>
<dbReference type="EMBL" id="JAHBMH010000044">
    <property type="protein sequence ID" value="KAK1936055.1"/>
    <property type="molecule type" value="Genomic_DNA"/>
</dbReference>
<dbReference type="Proteomes" id="UP001195914">
    <property type="component" value="Unassembled WGS sequence"/>
</dbReference>
<evidence type="ECO:0000313" key="12">
    <source>
        <dbReference type="Proteomes" id="UP001195914"/>
    </source>
</evidence>
<keyword evidence="9" id="KW-0539">Nucleus</keyword>
<dbReference type="InterPro" id="IPR047520">
    <property type="entry name" value="XPF_nuclease"/>
</dbReference>
<keyword evidence="7" id="KW-0238">DNA-binding</keyword>
<evidence type="ECO:0000256" key="4">
    <source>
        <dbReference type="ARBA" id="ARBA00022759"/>
    </source>
</evidence>
<keyword evidence="6" id="KW-0378">Hydrolase</keyword>
<dbReference type="SUPFAM" id="SSF52980">
    <property type="entry name" value="Restriction endonuclease-like"/>
    <property type="match status" value="1"/>
</dbReference>
<dbReference type="GO" id="GO:0003697">
    <property type="term" value="F:single-stranded DNA binding"/>
    <property type="evidence" value="ECO:0007669"/>
    <property type="project" value="TreeGrafter"/>
</dbReference>
<evidence type="ECO:0000256" key="8">
    <source>
        <dbReference type="ARBA" id="ARBA00023204"/>
    </source>
</evidence>
<evidence type="ECO:0000256" key="6">
    <source>
        <dbReference type="ARBA" id="ARBA00022801"/>
    </source>
</evidence>
<reference evidence="11" key="1">
    <citation type="journal article" date="2014" name="Nucleic Acids Res.">
        <title>The evolutionary dynamics of variant antigen genes in Babesia reveal a history of genomic innovation underlying host-parasite interaction.</title>
        <authorList>
            <person name="Jackson A.P."/>
            <person name="Otto T.D."/>
            <person name="Darby A."/>
            <person name="Ramaprasad A."/>
            <person name="Xia D."/>
            <person name="Echaide I.E."/>
            <person name="Farber M."/>
            <person name="Gahlot S."/>
            <person name="Gamble J."/>
            <person name="Gupta D."/>
            <person name="Gupta Y."/>
            <person name="Jackson L."/>
            <person name="Malandrin L."/>
            <person name="Malas T.B."/>
            <person name="Moussa E."/>
            <person name="Nair M."/>
            <person name="Reid A.J."/>
            <person name="Sanders M."/>
            <person name="Sharma J."/>
            <person name="Tracey A."/>
            <person name="Quail M.A."/>
            <person name="Weir W."/>
            <person name="Wastling J.M."/>
            <person name="Hall N."/>
            <person name="Willadsen P."/>
            <person name="Lingelbach K."/>
            <person name="Shiels B."/>
            <person name="Tait A."/>
            <person name="Berriman M."/>
            <person name="Allred D.R."/>
            <person name="Pain A."/>
        </authorList>
    </citation>
    <scope>NUCLEOTIDE SEQUENCE</scope>
    <source>
        <strain evidence="11">1802A</strain>
    </source>
</reference>
<dbReference type="InterPro" id="IPR006166">
    <property type="entry name" value="ERCC4_domain"/>
</dbReference>
<comment type="subcellular location">
    <subcellularLocation>
        <location evidence="1">Nucleus</location>
    </subcellularLocation>
</comment>
<evidence type="ECO:0000256" key="5">
    <source>
        <dbReference type="ARBA" id="ARBA00022763"/>
    </source>
</evidence>